<proteinExistence type="predicted"/>
<dbReference type="AlphaFoldDB" id="A0A2N7CIJ8"/>
<evidence type="ECO:0000313" key="3">
    <source>
        <dbReference type="EMBL" id="PMF29275.1"/>
    </source>
</evidence>
<keyword evidence="1" id="KW-0812">Transmembrane</keyword>
<gene>
    <name evidence="3" type="ORF">BCV19_24265</name>
</gene>
<accession>A0A2N7CIJ8</accession>
<dbReference type="Proteomes" id="UP000235405">
    <property type="component" value="Unassembled WGS sequence"/>
</dbReference>
<dbReference type="Pfam" id="PF11181">
    <property type="entry name" value="YflT"/>
    <property type="match status" value="1"/>
</dbReference>
<keyword evidence="1" id="KW-1133">Transmembrane helix</keyword>
<dbReference type="InterPro" id="IPR052948">
    <property type="entry name" value="Low_temp-induced_all0457"/>
</dbReference>
<dbReference type="InterPro" id="IPR025889">
    <property type="entry name" value="GSP17M-like_dom"/>
</dbReference>
<feature type="domain" description="General stress protein 17M-like" evidence="2">
    <location>
        <begin position="8"/>
        <end position="76"/>
    </location>
</feature>
<dbReference type="PANTHER" id="PTHR36109:SF2">
    <property type="entry name" value="MEMBRANE PROTEIN"/>
    <property type="match status" value="1"/>
</dbReference>
<dbReference type="PANTHER" id="PTHR36109">
    <property type="entry name" value="MEMBRANE PROTEIN-RELATED"/>
    <property type="match status" value="1"/>
</dbReference>
<evidence type="ECO:0000259" key="2">
    <source>
        <dbReference type="Pfam" id="PF11181"/>
    </source>
</evidence>
<comment type="caution">
    <text evidence="3">The sequence shown here is derived from an EMBL/GenBank/DDBJ whole genome shotgun (WGS) entry which is preliminary data.</text>
</comment>
<evidence type="ECO:0000313" key="4">
    <source>
        <dbReference type="Proteomes" id="UP000235405"/>
    </source>
</evidence>
<feature type="transmembrane region" description="Helical" evidence="1">
    <location>
        <begin position="95"/>
        <end position="122"/>
    </location>
</feature>
<evidence type="ECO:0000256" key="1">
    <source>
        <dbReference type="SAM" id="Phobius"/>
    </source>
</evidence>
<feature type="transmembrane region" description="Helical" evidence="1">
    <location>
        <begin position="65"/>
        <end position="83"/>
    </location>
</feature>
<protein>
    <submittedName>
        <fullName evidence="3">Permease</fullName>
    </submittedName>
</protein>
<dbReference type="EMBL" id="MCSW01000068">
    <property type="protein sequence ID" value="PMF29275.1"/>
    <property type="molecule type" value="Genomic_DNA"/>
</dbReference>
<reference evidence="4" key="1">
    <citation type="submission" date="2016-07" db="EMBL/GenBank/DDBJ databases">
        <title>Nontailed viruses are major unrecognized killers of bacteria in the ocean.</title>
        <authorList>
            <person name="Kauffman K."/>
            <person name="Hussain F."/>
            <person name="Yang J."/>
            <person name="Arevalo P."/>
            <person name="Brown J."/>
            <person name="Cutler M."/>
            <person name="Kelly L."/>
            <person name="Polz M.F."/>
        </authorList>
    </citation>
    <scope>NUCLEOTIDE SEQUENCE [LARGE SCALE GENOMIC DNA]</scope>
    <source>
        <strain evidence="4">10N.286.54.F3</strain>
    </source>
</reference>
<organism evidence="3 4">
    <name type="scientific">Vibrio splendidus</name>
    <dbReference type="NCBI Taxonomy" id="29497"/>
    <lineage>
        <taxon>Bacteria</taxon>
        <taxon>Pseudomonadati</taxon>
        <taxon>Pseudomonadota</taxon>
        <taxon>Gammaproteobacteria</taxon>
        <taxon>Vibrionales</taxon>
        <taxon>Vibrionaceae</taxon>
        <taxon>Vibrio</taxon>
    </lineage>
</organism>
<sequence length="170" mass="17913">MSMKNNKVVAVVNTHAEAEEAITTLVNSGFDVNHMSIVGKGLEKEEHATGFYNMRDRVKTWGKSGALWGGIWGALLGSGMFWVPTFGALLVAGPLVSAFVGAIEGAAITGGFSALGGALVSVGIPKDSVVKYETAVKMDKFLIVLDLDEGEAAVAKDILSHHSVDVHEEQ</sequence>
<name>A0A2N7CIJ8_VIBSP</name>
<keyword evidence="1" id="KW-0472">Membrane</keyword>